<keyword evidence="15" id="KW-1185">Reference proteome</keyword>
<dbReference type="InterPro" id="IPR000432">
    <property type="entry name" value="DNA_mismatch_repair_MutS_C"/>
</dbReference>
<dbReference type="EMBL" id="ML121530">
    <property type="protein sequence ID" value="RPB27866.1"/>
    <property type="molecule type" value="Genomic_DNA"/>
</dbReference>
<comment type="subcellular location">
    <subcellularLocation>
        <location evidence="2">Chromosome</location>
    </subcellularLocation>
    <subcellularLocation>
        <location evidence="1">Nucleus</location>
    </subcellularLocation>
</comment>
<feature type="domain" description="DNA mismatch repair proteins mutS family" evidence="13">
    <location>
        <begin position="679"/>
        <end position="695"/>
    </location>
</feature>
<reference evidence="14 15" key="1">
    <citation type="journal article" date="2018" name="Nat. Ecol. Evol.">
        <title>Pezizomycetes genomes reveal the molecular basis of ectomycorrhizal truffle lifestyle.</title>
        <authorList>
            <person name="Murat C."/>
            <person name="Payen T."/>
            <person name="Noel B."/>
            <person name="Kuo A."/>
            <person name="Morin E."/>
            <person name="Chen J."/>
            <person name="Kohler A."/>
            <person name="Krizsan K."/>
            <person name="Balestrini R."/>
            <person name="Da Silva C."/>
            <person name="Montanini B."/>
            <person name="Hainaut M."/>
            <person name="Levati E."/>
            <person name="Barry K.W."/>
            <person name="Belfiori B."/>
            <person name="Cichocki N."/>
            <person name="Clum A."/>
            <person name="Dockter R.B."/>
            <person name="Fauchery L."/>
            <person name="Guy J."/>
            <person name="Iotti M."/>
            <person name="Le Tacon F."/>
            <person name="Lindquist E.A."/>
            <person name="Lipzen A."/>
            <person name="Malagnac F."/>
            <person name="Mello A."/>
            <person name="Molinier V."/>
            <person name="Miyauchi S."/>
            <person name="Poulain J."/>
            <person name="Riccioni C."/>
            <person name="Rubini A."/>
            <person name="Sitrit Y."/>
            <person name="Splivallo R."/>
            <person name="Traeger S."/>
            <person name="Wang M."/>
            <person name="Zifcakova L."/>
            <person name="Wipf D."/>
            <person name="Zambonelli A."/>
            <person name="Paolocci F."/>
            <person name="Nowrousian M."/>
            <person name="Ottonello S."/>
            <person name="Baldrian P."/>
            <person name="Spatafora J.W."/>
            <person name="Henrissat B."/>
            <person name="Nagy L.G."/>
            <person name="Aury J.M."/>
            <person name="Wincker P."/>
            <person name="Grigoriev I.V."/>
            <person name="Bonfante P."/>
            <person name="Martin F.M."/>
        </authorList>
    </citation>
    <scope>NUCLEOTIDE SEQUENCE [LARGE SCALE GENOMIC DNA]</scope>
    <source>
        <strain evidence="14 15">ATCC MYA-4762</strain>
    </source>
</reference>
<evidence type="ECO:0000256" key="3">
    <source>
        <dbReference type="ARBA" id="ARBA00006271"/>
    </source>
</evidence>
<dbReference type="Pfam" id="PF05192">
    <property type="entry name" value="MutS_III"/>
    <property type="match status" value="1"/>
</dbReference>
<dbReference type="FunCoup" id="A0A3N4LY87">
    <property type="interactions" value="128"/>
</dbReference>
<dbReference type="GO" id="GO:0140664">
    <property type="term" value="F:ATP-dependent DNA damage sensor activity"/>
    <property type="evidence" value="ECO:0007669"/>
    <property type="project" value="InterPro"/>
</dbReference>
<dbReference type="InterPro" id="IPR027417">
    <property type="entry name" value="P-loop_NTPase"/>
</dbReference>
<dbReference type="GO" id="GO:0051026">
    <property type="term" value="P:chiasma assembly"/>
    <property type="evidence" value="ECO:0007669"/>
    <property type="project" value="TreeGrafter"/>
</dbReference>
<evidence type="ECO:0000313" key="15">
    <source>
        <dbReference type="Proteomes" id="UP000267821"/>
    </source>
</evidence>
<dbReference type="PANTHER" id="PTHR11361:SF20">
    <property type="entry name" value="MUTS PROTEIN HOMOLOG 5"/>
    <property type="match status" value="1"/>
</dbReference>
<evidence type="ECO:0000256" key="11">
    <source>
        <dbReference type="ARBA" id="ARBA00077470"/>
    </source>
</evidence>
<keyword evidence="9" id="KW-0469">Meiosis</keyword>
<dbReference type="OrthoDB" id="29596at2759"/>
<gene>
    <name evidence="14" type="ORF">L211DRAFT_778694</name>
</gene>
<feature type="region of interest" description="Disordered" evidence="12">
    <location>
        <begin position="1"/>
        <end position="45"/>
    </location>
</feature>
<name>A0A3N4LY87_9PEZI</name>
<evidence type="ECO:0000256" key="8">
    <source>
        <dbReference type="ARBA" id="ARBA00023242"/>
    </source>
</evidence>
<dbReference type="SUPFAM" id="SSF48334">
    <property type="entry name" value="DNA repair protein MutS, domain III"/>
    <property type="match status" value="1"/>
</dbReference>
<dbReference type="Gene3D" id="3.40.50.300">
    <property type="entry name" value="P-loop containing nucleotide triphosphate hydrolases"/>
    <property type="match status" value="1"/>
</dbReference>
<dbReference type="Pfam" id="PF00488">
    <property type="entry name" value="MutS_V"/>
    <property type="match status" value="1"/>
</dbReference>
<dbReference type="STRING" id="1051890.A0A3N4LY87"/>
<keyword evidence="6" id="KW-0067">ATP-binding</keyword>
<organism evidence="14 15">
    <name type="scientific">Terfezia boudieri ATCC MYA-4762</name>
    <dbReference type="NCBI Taxonomy" id="1051890"/>
    <lineage>
        <taxon>Eukaryota</taxon>
        <taxon>Fungi</taxon>
        <taxon>Dikarya</taxon>
        <taxon>Ascomycota</taxon>
        <taxon>Pezizomycotina</taxon>
        <taxon>Pezizomycetes</taxon>
        <taxon>Pezizales</taxon>
        <taxon>Pezizaceae</taxon>
        <taxon>Terfezia</taxon>
    </lineage>
</organism>
<dbReference type="SMART" id="SM00534">
    <property type="entry name" value="MUTSac"/>
    <property type="match status" value="1"/>
</dbReference>
<sequence length="868" mass="96302">MASRSGHGTPRLSTLSVAPAREIDSQRGPDEPGPPSSEQGGDDMEEGDEDIICAIDRRGQHLGCSVYTEVEQKLGLMEDIVFPGPEFIATLLTQINPTILLYASRMDDNEQTTPYRISIRPGVEFGYEAAKYKLASLKIGNGCIIPPTIQEDLESLGLEIDGEQKRQENLVRLAAWINVSNKVSVGCSGSIMAYLQRKRAVEYLPGDPRATASSVMAVEMFSLKDTMFINRDTICSLQIFEDEGHPNFHLQGKGGRGKEGLSLFGVLNSTRTKTGYSMLKQWFLRPSLSLPLLQQRHNAVACFLRSQNTDVAAAIGKSLTRIKNIPKVLAALRMGKAKASDWTSILQFSYHCLKIRSLSHELDDNTYLGIFIKAQETLDIDRLQNIGLLIDNTIDFEDSENQNRVVVKPNIDERLDNLRQTYSGLDSLLCDAARQVAANLPGDVAAILNVVYFPQLGYLIVIPVDPQTGESSYVVDGWEFQFSTATSFYYKNPQMREMDEYLGDMYGLICDREIELVYELQVEVLKHEDMLIASSHVLSELDCLLSLAEGAAKYKYCRPLITEENVIEITKGRHPLQEQCVSVFIENDTMIRGGPGDPSMLLLTGPNYSGKSVYLKQIAVIVYMAHIGSFVPAAHAIIGLTDKILTRIQTRESASRIESAFVIDLQQIALSLRLATRRSLLIIDEFGKGTDVNDGAGLACGVFEHLLNRGLVRPKVVAATHFHEIFENGYVTQHPNLFFAHMKILLDDSAEEVSDQITYLYKLEAGRSTSSFGTCCAALNGIDAAIVSRAEDLILLTARGEDLTLACLKLSDSEKMELEQAVCKPYFGIGIRDVVSLYKLVQKRKKSQESSSLGIFGRTLKRMEKART</sequence>
<keyword evidence="4" id="KW-0158">Chromosome</keyword>
<dbReference type="SMART" id="SM00533">
    <property type="entry name" value="MUTSd"/>
    <property type="match status" value="1"/>
</dbReference>
<dbReference type="GO" id="GO:0030983">
    <property type="term" value="F:mismatched DNA binding"/>
    <property type="evidence" value="ECO:0007669"/>
    <property type="project" value="InterPro"/>
</dbReference>
<keyword evidence="7" id="KW-0238">DNA-binding</keyword>
<evidence type="ECO:0000256" key="1">
    <source>
        <dbReference type="ARBA" id="ARBA00004123"/>
    </source>
</evidence>
<dbReference type="InterPro" id="IPR036187">
    <property type="entry name" value="DNA_mismatch_repair_MutS_sf"/>
</dbReference>
<evidence type="ECO:0000256" key="10">
    <source>
        <dbReference type="ARBA" id="ARBA00073549"/>
    </source>
</evidence>
<evidence type="ECO:0000256" key="9">
    <source>
        <dbReference type="ARBA" id="ARBA00023254"/>
    </source>
</evidence>
<dbReference type="FunFam" id="3.40.50.300:FF:001067">
    <property type="entry name" value="DNA mismatch repair protein MSH5"/>
    <property type="match status" value="1"/>
</dbReference>
<feature type="compositionally biased region" description="Basic and acidic residues" evidence="12">
    <location>
        <begin position="21"/>
        <end position="30"/>
    </location>
</feature>
<dbReference type="Proteomes" id="UP000267821">
    <property type="component" value="Unassembled WGS sequence"/>
</dbReference>
<evidence type="ECO:0000256" key="7">
    <source>
        <dbReference type="ARBA" id="ARBA00023125"/>
    </source>
</evidence>
<keyword evidence="5" id="KW-0547">Nucleotide-binding</keyword>
<evidence type="ECO:0000256" key="2">
    <source>
        <dbReference type="ARBA" id="ARBA00004286"/>
    </source>
</evidence>
<dbReference type="AlphaFoldDB" id="A0A3N4LY87"/>
<dbReference type="InterPro" id="IPR045076">
    <property type="entry name" value="MutS"/>
</dbReference>
<dbReference type="Gene3D" id="1.10.1420.10">
    <property type="match status" value="1"/>
</dbReference>
<evidence type="ECO:0000256" key="5">
    <source>
        <dbReference type="ARBA" id="ARBA00022741"/>
    </source>
</evidence>
<evidence type="ECO:0000256" key="12">
    <source>
        <dbReference type="SAM" id="MobiDB-lite"/>
    </source>
</evidence>
<dbReference type="CDD" id="cd03281">
    <property type="entry name" value="ABC_MSH5_euk"/>
    <property type="match status" value="1"/>
</dbReference>
<dbReference type="InterPro" id="IPR007696">
    <property type="entry name" value="DNA_mismatch_repair_MutS_core"/>
</dbReference>
<evidence type="ECO:0000256" key="6">
    <source>
        <dbReference type="ARBA" id="ARBA00022840"/>
    </source>
</evidence>
<comment type="similarity">
    <text evidence="3">Belongs to the DNA mismatch repair MutS family.</text>
</comment>
<dbReference type="PROSITE" id="PS00486">
    <property type="entry name" value="DNA_MISMATCH_REPAIR_2"/>
    <property type="match status" value="1"/>
</dbReference>
<dbReference type="GO" id="GO:0006298">
    <property type="term" value="P:mismatch repair"/>
    <property type="evidence" value="ECO:0007669"/>
    <property type="project" value="InterPro"/>
</dbReference>
<dbReference type="GO" id="GO:0005634">
    <property type="term" value="C:nucleus"/>
    <property type="evidence" value="ECO:0007669"/>
    <property type="project" value="UniProtKB-SubCell"/>
</dbReference>
<evidence type="ECO:0000256" key="4">
    <source>
        <dbReference type="ARBA" id="ARBA00022454"/>
    </source>
</evidence>
<evidence type="ECO:0000313" key="14">
    <source>
        <dbReference type="EMBL" id="RPB27866.1"/>
    </source>
</evidence>
<keyword evidence="8" id="KW-0539">Nucleus</keyword>
<dbReference type="InParanoid" id="A0A3N4LY87"/>
<dbReference type="SUPFAM" id="SSF52540">
    <property type="entry name" value="P-loop containing nucleoside triphosphate hydrolases"/>
    <property type="match status" value="1"/>
</dbReference>
<protein>
    <recommendedName>
        <fullName evidence="10">DNA mismatch repair protein MSH5</fullName>
    </recommendedName>
    <alternativeName>
        <fullName evidence="11">MutS protein homolog 5</fullName>
    </alternativeName>
</protein>
<evidence type="ECO:0000259" key="13">
    <source>
        <dbReference type="PROSITE" id="PS00486"/>
    </source>
</evidence>
<dbReference type="PANTHER" id="PTHR11361">
    <property type="entry name" value="DNA MISMATCH REPAIR PROTEIN MUTS FAMILY MEMBER"/>
    <property type="match status" value="1"/>
</dbReference>
<accession>A0A3N4LY87</accession>
<dbReference type="GO" id="GO:0005694">
    <property type="term" value="C:chromosome"/>
    <property type="evidence" value="ECO:0007669"/>
    <property type="project" value="UniProtKB-SubCell"/>
</dbReference>
<proteinExistence type="inferred from homology"/>
<dbReference type="GO" id="GO:0005524">
    <property type="term" value="F:ATP binding"/>
    <property type="evidence" value="ECO:0007669"/>
    <property type="project" value="UniProtKB-KW"/>
</dbReference>